<dbReference type="EMBL" id="VIWT01000001">
    <property type="protein sequence ID" value="TWF99927.1"/>
    <property type="molecule type" value="Genomic_DNA"/>
</dbReference>
<dbReference type="InterPro" id="IPR009061">
    <property type="entry name" value="DNA-bd_dom_put_sf"/>
</dbReference>
<sequence>MQTLLSGPESAALCGVSPVTVRNWKRRGLITPDGLDERGRPLYSQLTIARAEARTRQRASRAAA</sequence>
<proteinExistence type="predicted"/>
<keyword evidence="3" id="KW-1185">Reference proteome</keyword>
<evidence type="ECO:0000313" key="3">
    <source>
        <dbReference type="Proteomes" id="UP000317940"/>
    </source>
</evidence>
<name>A0A561UKP0_9ACTN</name>
<dbReference type="PROSITE" id="PS50937">
    <property type="entry name" value="HTH_MERR_2"/>
    <property type="match status" value="1"/>
</dbReference>
<dbReference type="Pfam" id="PF00376">
    <property type="entry name" value="MerR"/>
    <property type="match status" value="1"/>
</dbReference>
<dbReference type="GO" id="GO:0006355">
    <property type="term" value="P:regulation of DNA-templated transcription"/>
    <property type="evidence" value="ECO:0007669"/>
    <property type="project" value="InterPro"/>
</dbReference>
<comment type="caution">
    <text evidence="2">The sequence shown here is derived from an EMBL/GenBank/DDBJ whole genome shotgun (WGS) entry which is preliminary data.</text>
</comment>
<dbReference type="RefSeq" id="WP_170304957.1">
    <property type="nucleotide sequence ID" value="NZ_BAAAMZ010000021.1"/>
</dbReference>
<evidence type="ECO:0000313" key="2">
    <source>
        <dbReference type="EMBL" id="TWF99927.1"/>
    </source>
</evidence>
<dbReference type="SUPFAM" id="SSF46955">
    <property type="entry name" value="Putative DNA-binding domain"/>
    <property type="match status" value="1"/>
</dbReference>
<dbReference type="AlphaFoldDB" id="A0A561UKP0"/>
<evidence type="ECO:0000259" key="1">
    <source>
        <dbReference type="PROSITE" id="PS50937"/>
    </source>
</evidence>
<reference evidence="2 3" key="1">
    <citation type="submission" date="2019-06" db="EMBL/GenBank/DDBJ databases">
        <title>Sequencing the genomes of 1000 actinobacteria strains.</title>
        <authorList>
            <person name="Klenk H.-P."/>
        </authorList>
    </citation>
    <scope>NUCLEOTIDE SEQUENCE [LARGE SCALE GENOMIC DNA]</scope>
    <source>
        <strain evidence="2 3">DSM 44826</strain>
    </source>
</reference>
<protein>
    <submittedName>
        <fullName evidence="2">MerR-like DNA binding protein</fullName>
    </submittedName>
</protein>
<dbReference type="GO" id="GO:0003677">
    <property type="term" value="F:DNA binding"/>
    <property type="evidence" value="ECO:0007669"/>
    <property type="project" value="InterPro"/>
</dbReference>
<dbReference type="Gene3D" id="1.10.1660.10">
    <property type="match status" value="1"/>
</dbReference>
<dbReference type="InterPro" id="IPR000551">
    <property type="entry name" value="MerR-type_HTH_dom"/>
</dbReference>
<gene>
    <name evidence="2" type="ORF">FHX73_113787</name>
</gene>
<feature type="domain" description="HTH merR-type" evidence="1">
    <location>
        <begin position="11"/>
        <end position="50"/>
    </location>
</feature>
<accession>A0A561UKP0</accession>
<dbReference type="Proteomes" id="UP000317940">
    <property type="component" value="Unassembled WGS sequence"/>
</dbReference>
<organism evidence="2 3">
    <name type="scientific">Kitasatospora viridis</name>
    <dbReference type="NCBI Taxonomy" id="281105"/>
    <lineage>
        <taxon>Bacteria</taxon>
        <taxon>Bacillati</taxon>
        <taxon>Actinomycetota</taxon>
        <taxon>Actinomycetes</taxon>
        <taxon>Kitasatosporales</taxon>
        <taxon>Streptomycetaceae</taxon>
        <taxon>Kitasatospora</taxon>
    </lineage>
</organism>